<comment type="caution">
    <text evidence="6">The sequence shown here is derived from an EMBL/GenBank/DDBJ whole genome shotgun (WGS) entry which is preliminary data.</text>
</comment>
<feature type="signal peptide" evidence="4">
    <location>
        <begin position="1"/>
        <end position="31"/>
    </location>
</feature>
<dbReference type="EMBL" id="BOMB01000001">
    <property type="protein sequence ID" value="GID09594.1"/>
    <property type="molecule type" value="Genomic_DNA"/>
</dbReference>
<dbReference type="PANTHER" id="PTHR46847:SF1">
    <property type="entry name" value="D-ALLOSE-BINDING PERIPLASMIC PROTEIN-RELATED"/>
    <property type="match status" value="1"/>
</dbReference>
<organism evidence="6 7">
    <name type="scientific">Actinocatenispora rupis</name>
    <dbReference type="NCBI Taxonomy" id="519421"/>
    <lineage>
        <taxon>Bacteria</taxon>
        <taxon>Bacillati</taxon>
        <taxon>Actinomycetota</taxon>
        <taxon>Actinomycetes</taxon>
        <taxon>Micromonosporales</taxon>
        <taxon>Micromonosporaceae</taxon>
        <taxon>Actinocatenispora</taxon>
    </lineage>
</organism>
<evidence type="ECO:0000259" key="5">
    <source>
        <dbReference type="Pfam" id="PF13407"/>
    </source>
</evidence>
<dbReference type="InterPro" id="IPR028082">
    <property type="entry name" value="Peripla_BP_I"/>
</dbReference>
<dbReference type="SUPFAM" id="SSF53822">
    <property type="entry name" value="Periplasmic binding protein-like I"/>
    <property type="match status" value="1"/>
</dbReference>
<evidence type="ECO:0000313" key="6">
    <source>
        <dbReference type="EMBL" id="GID09594.1"/>
    </source>
</evidence>
<comment type="subcellular location">
    <subcellularLocation>
        <location evidence="1">Cell envelope</location>
    </subcellularLocation>
</comment>
<sequence>MRKPLGVGGGYARRITVLAAALGLTAGALTACGSSSGDTGSGKDVKLGMVTQLSVQPYFVTEADGAKEQAKKMGVQLQVVDTGLDNSKVISQTKTLMTNGVQGIAVVPSNTDVGPRLATMAKQQDVHLVASDSPLKDSSGKALPFVGLNNKQSGVQVGQIAARIYGDLKWPAADTYFADVEAPFQACLERTNAEYQVFRKAHPDVPANHVVKVPYDGLANKAQDAMRATITAHPQAKHWVIASCNDAGVVGALRALRDKSVPVGNVLGVGLGGDQACQAYTQSYVKDGMRASTWLNPKAIGAGDVKVLYQMVVQKKTPPAVTYIPTPEINAKNYKQTMSC</sequence>
<proteinExistence type="inferred from homology"/>
<dbReference type="Pfam" id="PF13407">
    <property type="entry name" value="Peripla_BP_4"/>
    <property type="match status" value="1"/>
</dbReference>
<dbReference type="GO" id="GO:0030246">
    <property type="term" value="F:carbohydrate binding"/>
    <property type="evidence" value="ECO:0007669"/>
    <property type="project" value="UniProtKB-ARBA"/>
</dbReference>
<evidence type="ECO:0000256" key="3">
    <source>
        <dbReference type="ARBA" id="ARBA00022729"/>
    </source>
</evidence>
<dbReference type="PROSITE" id="PS51257">
    <property type="entry name" value="PROKAR_LIPOPROTEIN"/>
    <property type="match status" value="1"/>
</dbReference>
<feature type="chain" id="PRO_5038601265" evidence="4">
    <location>
        <begin position="32"/>
        <end position="340"/>
    </location>
</feature>
<protein>
    <submittedName>
        <fullName evidence="6">Sugar ABC transporter substrate-binding protein</fullName>
    </submittedName>
</protein>
<dbReference type="GO" id="GO:0030313">
    <property type="term" value="C:cell envelope"/>
    <property type="evidence" value="ECO:0007669"/>
    <property type="project" value="UniProtKB-SubCell"/>
</dbReference>
<dbReference type="Gene3D" id="3.40.50.2300">
    <property type="match status" value="2"/>
</dbReference>
<evidence type="ECO:0000256" key="4">
    <source>
        <dbReference type="SAM" id="SignalP"/>
    </source>
</evidence>
<accession>A0A8J3J3R8</accession>
<dbReference type="Proteomes" id="UP000612808">
    <property type="component" value="Unassembled WGS sequence"/>
</dbReference>
<dbReference type="AlphaFoldDB" id="A0A8J3J3R8"/>
<evidence type="ECO:0000256" key="1">
    <source>
        <dbReference type="ARBA" id="ARBA00004196"/>
    </source>
</evidence>
<dbReference type="InterPro" id="IPR025997">
    <property type="entry name" value="SBP_2_dom"/>
</dbReference>
<reference evidence="6" key="1">
    <citation type="submission" date="2021-01" db="EMBL/GenBank/DDBJ databases">
        <title>Whole genome shotgun sequence of Actinocatenispora rupis NBRC 107355.</title>
        <authorList>
            <person name="Komaki H."/>
            <person name="Tamura T."/>
        </authorList>
    </citation>
    <scope>NUCLEOTIDE SEQUENCE</scope>
    <source>
        <strain evidence="6">NBRC 107355</strain>
    </source>
</reference>
<dbReference type="PANTHER" id="PTHR46847">
    <property type="entry name" value="D-ALLOSE-BINDING PERIPLASMIC PROTEIN-RELATED"/>
    <property type="match status" value="1"/>
</dbReference>
<dbReference type="RefSeq" id="WP_203654455.1">
    <property type="nucleotide sequence ID" value="NZ_BAAAZM010000010.1"/>
</dbReference>
<gene>
    <name evidence="6" type="primary">araF</name>
    <name evidence="6" type="ORF">Aru02nite_04830</name>
</gene>
<keyword evidence="7" id="KW-1185">Reference proteome</keyword>
<evidence type="ECO:0000256" key="2">
    <source>
        <dbReference type="ARBA" id="ARBA00007639"/>
    </source>
</evidence>
<evidence type="ECO:0000313" key="7">
    <source>
        <dbReference type="Proteomes" id="UP000612808"/>
    </source>
</evidence>
<feature type="domain" description="Periplasmic binding protein" evidence="5">
    <location>
        <begin position="49"/>
        <end position="315"/>
    </location>
</feature>
<keyword evidence="3 4" id="KW-0732">Signal</keyword>
<name>A0A8J3J3R8_9ACTN</name>
<comment type="similarity">
    <text evidence="2">Belongs to the bacterial solute-binding protein 2 family.</text>
</comment>